<evidence type="ECO:0000313" key="1">
    <source>
        <dbReference type="EMBL" id="RZF21309.1"/>
    </source>
</evidence>
<dbReference type="InterPro" id="IPR016181">
    <property type="entry name" value="Acyl_CoA_acyltransferase"/>
</dbReference>
<dbReference type="Gene3D" id="3.40.630.30">
    <property type="match status" value="1"/>
</dbReference>
<organism evidence="1 2">
    <name type="scientific">Halobacteriovorax vibrionivorans</name>
    <dbReference type="NCBI Taxonomy" id="2152716"/>
    <lineage>
        <taxon>Bacteria</taxon>
        <taxon>Pseudomonadati</taxon>
        <taxon>Bdellovibrionota</taxon>
        <taxon>Bacteriovoracia</taxon>
        <taxon>Bacteriovoracales</taxon>
        <taxon>Halobacteriovoraceae</taxon>
        <taxon>Halobacteriovorax</taxon>
    </lineage>
</organism>
<dbReference type="RefSeq" id="WP_114706377.1">
    <property type="nucleotide sequence ID" value="NZ_QDKL01000002.1"/>
</dbReference>
<accession>A0ABY0IID8</accession>
<proteinExistence type="predicted"/>
<comment type="caution">
    <text evidence="1">The sequence shown here is derived from an EMBL/GenBank/DDBJ whole genome shotgun (WGS) entry which is preliminary data.</text>
</comment>
<dbReference type="Proteomes" id="UP000443582">
    <property type="component" value="Unassembled WGS sequence"/>
</dbReference>
<keyword evidence="2" id="KW-1185">Reference proteome</keyword>
<gene>
    <name evidence="1" type="ORF">DAY19_06385</name>
</gene>
<sequence length="304" mass="35660">MEINLEGLSIQHKQEFELFKDNDSISSIEQFSDDDSSAVFFLIDNKAYFGFCQGKLNNDFIDAAREYKTKHQSEKIVGPLNFSTYNTYRLKENEDLPHHLMEPPYEAELYQLLKSHGEIFESYLTYEINDFEKLLDWSKQFDEIDDSVMKDQYTLQVIDTKYWMDNIERFYKSADQVFGENLAYSTLSFETFKAKYGEQAAGLICPFTSRCLVSKDNQQIVGIILNFIDITAADRKRLLIKTMGVHPDHRHMGLSFIYLLKEIIPQVRQNYDQAFLCLMREGNLPSLFAKDISQKDRHYHLFSL</sequence>
<protein>
    <submittedName>
        <fullName evidence="1">N-acetyltransferase</fullName>
    </submittedName>
</protein>
<evidence type="ECO:0000313" key="2">
    <source>
        <dbReference type="Proteomes" id="UP000443582"/>
    </source>
</evidence>
<reference evidence="2" key="1">
    <citation type="journal article" date="2019" name="Int. J. Syst. Evol. Microbiol.">
        <title>Halobacteriovorax valvorus sp. nov., a novel prokaryotic predator isolated from coastal seawater of China.</title>
        <authorList>
            <person name="Chen M.-X."/>
        </authorList>
    </citation>
    <scope>NUCLEOTIDE SEQUENCE [LARGE SCALE GENOMIC DNA]</scope>
    <source>
        <strain evidence="2">BL9</strain>
    </source>
</reference>
<dbReference type="EMBL" id="QDKL01000002">
    <property type="protein sequence ID" value="RZF21309.1"/>
    <property type="molecule type" value="Genomic_DNA"/>
</dbReference>
<name>A0ABY0IID8_9BACT</name>
<dbReference type="CDD" id="cd04301">
    <property type="entry name" value="NAT_SF"/>
    <property type="match status" value="1"/>
</dbReference>
<dbReference type="SUPFAM" id="SSF55729">
    <property type="entry name" value="Acyl-CoA N-acyltransferases (Nat)"/>
    <property type="match status" value="1"/>
</dbReference>